<evidence type="ECO:0008006" key="5">
    <source>
        <dbReference type="Google" id="ProtNLM"/>
    </source>
</evidence>
<gene>
    <name evidence="3" type="ORF">FPL14_07320</name>
</gene>
<feature type="transmembrane region" description="Helical" evidence="2">
    <location>
        <begin position="180"/>
        <end position="199"/>
    </location>
</feature>
<feature type="compositionally biased region" description="Polar residues" evidence="1">
    <location>
        <begin position="1"/>
        <end position="11"/>
    </location>
</feature>
<proteinExistence type="predicted"/>
<accession>A0A7G5BVN6</accession>
<reference evidence="3 4" key="1">
    <citation type="submission" date="2019-07" db="EMBL/GenBank/DDBJ databases">
        <authorList>
            <person name="Kim J.K."/>
            <person name="Cheong H.-M."/>
            <person name="Choi Y."/>
            <person name="Hwang K.J."/>
            <person name="Lee S."/>
            <person name="Choi C."/>
        </authorList>
    </citation>
    <scope>NUCLEOTIDE SEQUENCE [LARGE SCALE GENOMIC DNA]</scope>
    <source>
        <strain evidence="3 4">KS 22</strain>
    </source>
</reference>
<organism evidence="3 4">
    <name type="scientific">Cohnella cholangitidis</name>
    <dbReference type="NCBI Taxonomy" id="2598458"/>
    <lineage>
        <taxon>Bacteria</taxon>
        <taxon>Bacillati</taxon>
        <taxon>Bacillota</taxon>
        <taxon>Bacilli</taxon>
        <taxon>Bacillales</taxon>
        <taxon>Paenibacillaceae</taxon>
        <taxon>Cohnella</taxon>
    </lineage>
</organism>
<name>A0A7G5BVN6_9BACL</name>
<dbReference type="EMBL" id="CP041969">
    <property type="protein sequence ID" value="QMV41020.1"/>
    <property type="molecule type" value="Genomic_DNA"/>
</dbReference>
<feature type="transmembrane region" description="Helical" evidence="2">
    <location>
        <begin position="110"/>
        <end position="131"/>
    </location>
</feature>
<feature type="region of interest" description="Disordered" evidence="1">
    <location>
        <begin position="1"/>
        <end position="39"/>
    </location>
</feature>
<protein>
    <recommendedName>
        <fullName evidence="5">TM2 domain-containing protein</fullName>
    </recommendedName>
</protein>
<feature type="transmembrane region" description="Helical" evidence="2">
    <location>
        <begin position="86"/>
        <end position="104"/>
    </location>
</feature>
<evidence type="ECO:0000256" key="1">
    <source>
        <dbReference type="SAM" id="MobiDB-lite"/>
    </source>
</evidence>
<feature type="transmembrane region" description="Helical" evidence="2">
    <location>
        <begin position="205"/>
        <end position="225"/>
    </location>
</feature>
<keyword evidence="2" id="KW-0472">Membrane</keyword>
<feature type="compositionally biased region" description="Basic and acidic residues" evidence="1">
    <location>
        <begin position="20"/>
        <end position="30"/>
    </location>
</feature>
<keyword evidence="2" id="KW-1133">Transmembrane helix</keyword>
<dbReference type="AlphaFoldDB" id="A0A7G5BVN6"/>
<dbReference type="Proteomes" id="UP000515679">
    <property type="component" value="Chromosome"/>
</dbReference>
<dbReference type="KEGG" id="cchl:FPL14_07320"/>
<dbReference type="RefSeq" id="WP_182302375.1">
    <property type="nucleotide sequence ID" value="NZ_CP041969.1"/>
</dbReference>
<keyword evidence="2" id="KW-0812">Transmembrane</keyword>
<sequence length="235" mass="25803">MKETGDWNNNEYPLPPSPDEGDRLQHEPYKHRQHQQQEQWPGYAVPSGYSQGHKLPGRKRKWISGLLAFLVPGIGHMYLGLMVKAVAIMLLVAFDITSIVYAAIEGDNVLFIVLLSFVLLIIYFYSLFDAIQSTDAVNERKAMGRAASGSPVATPNVWTENVVKPAVEGSQGRSVPPTGILLLAGSGVVILLLSGTNWTNWLFNSFGSMFGAIVLIGAGVGLWFWEGRGHHRKGN</sequence>
<keyword evidence="4" id="KW-1185">Reference proteome</keyword>
<feature type="transmembrane region" description="Helical" evidence="2">
    <location>
        <begin position="62"/>
        <end position="79"/>
    </location>
</feature>
<evidence type="ECO:0000313" key="4">
    <source>
        <dbReference type="Proteomes" id="UP000515679"/>
    </source>
</evidence>
<evidence type="ECO:0000313" key="3">
    <source>
        <dbReference type="EMBL" id="QMV41020.1"/>
    </source>
</evidence>
<evidence type="ECO:0000256" key="2">
    <source>
        <dbReference type="SAM" id="Phobius"/>
    </source>
</evidence>